<evidence type="ECO:0000313" key="1">
    <source>
        <dbReference type="EMBL" id="KAF2469488.1"/>
    </source>
</evidence>
<keyword evidence="2" id="KW-1185">Reference proteome</keyword>
<evidence type="ECO:0000313" key="2">
    <source>
        <dbReference type="Proteomes" id="UP000799755"/>
    </source>
</evidence>
<proteinExistence type="predicted"/>
<organism evidence="1 2">
    <name type="scientific">Lindgomyces ingoldianus</name>
    <dbReference type="NCBI Taxonomy" id="673940"/>
    <lineage>
        <taxon>Eukaryota</taxon>
        <taxon>Fungi</taxon>
        <taxon>Dikarya</taxon>
        <taxon>Ascomycota</taxon>
        <taxon>Pezizomycotina</taxon>
        <taxon>Dothideomycetes</taxon>
        <taxon>Pleosporomycetidae</taxon>
        <taxon>Pleosporales</taxon>
        <taxon>Lindgomycetaceae</taxon>
        <taxon>Lindgomyces</taxon>
    </lineage>
</organism>
<comment type="caution">
    <text evidence="1">The sequence shown here is derived from an EMBL/GenBank/DDBJ whole genome shotgun (WGS) entry which is preliminary data.</text>
</comment>
<dbReference type="Proteomes" id="UP000799755">
    <property type="component" value="Unassembled WGS sequence"/>
</dbReference>
<dbReference type="EMBL" id="MU003512">
    <property type="protein sequence ID" value="KAF2469488.1"/>
    <property type="molecule type" value="Genomic_DNA"/>
</dbReference>
<reference evidence="1" key="1">
    <citation type="journal article" date="2020" name="Stud. Mycol.">
        <title>101 Dothideomycetes genomes: a test case for predicting lifestyles and emergence of pathogens.</title>
        <authorList>
            <person name="Haridas S."/>
            <person name="Albert R."/>
            <person name="Binder M."/>
            <person name="Bloem J."/>
            <person name="Labutti K."/>
            <person name="Salamov A."/>
            <person name="Andreopoulos B."/>
            <person name="Baker S."/>
            <person name="Barry K."/>
            <person name="Bills G."/>
            <person name="Bluhm B."/>
            <person name="Cannon C."/>
            <person name="Castanera R."/>
            <person name="Culley D."/>
            <person name="Daum C."/>
            <person name="Ezra D."/>
            <person name="Gonzalez J."/>
            <person name="Henrissat B."/>
            <person name="Kuo A."/>
            <person name="Liang C."/>
            <person name="Lipzen A."/>
            <person name="Lutzoni F."/>
            <person name="Magnuson J."/>
            <person name="Mondo S."/>
            <person name="Nolan M."/>
            <person name="Ohm R."/>
            <person name="Pangilinan J."/>
            <person name="Park H.-J."/>
            <person name="Ramirez L."/>
            <person name="Alfaro M."/>
            <person name="Sun H."/>
            <person name="Tritt A."/>
            <person name="Yoshinaga Y."/>
            <person name="Zwiers L.-H."/>
            <person name="Turgeon B."/>
            <person name="Goodwin S."/>
            <person name="Spatafora J."/>
            <person name="Crous P."/>
            <person name="Grigoriev I."/>
        </authorList>
    </citation>
    <scope>NUCLEOTIDE SEQUENCE</scope>
    <source>
        <strain evidence="1">ATCC 200398</strain>
    </source>
</reference>
<gene>
    <name evidence="1" type="ORF">BDR25DRAFT_315466</name>
</gene>
<name>A0ACB6QR56_9PLEO</name>
<accession>A0ACB6QR56</accession>
<sequence>MASGQPGAKRERDAGDRCDWRLQSIEVESGLDGVGECFWEEERRARWDRPSKRFTSRGRGREPLASPAGGPGIFGPRAPTGLKWQHVSRGLRAALDQLRHSAPWILCWLLVDKQRQAETDAAETRQSSKKPATPLHLVWRETPAKRWPHILNQQKSATSL</sequence>
<protein>
    <submittedName>
        <fullName evidence="1">Uncharacterized protein</fullName>
    </submittedName>
</protein>